<dbReference type="Pfam" id="PF00651">
    <property type="entry name" value="BTB"/>
    <property type="match status" value="1"/>
</dbReference>
<feature type="compositionally biased region" description="Acidic residues" evidence="4">
    <location>
        <begin position="73"/>
        <end position="84"/>
    </location>
</feature>
<dbReference type="Gene3D" id="3.30.710.10">
    <property type="entry name" value="Potassium Channel Kv1.1, Chain A"/>
    <property type="match status" value="1"/>
</dbReference>
<keyword evidence="1" id="KW-0880">Kelch repeat</keyword>
<feature type="region of interest" description="Disordered" evidence="4">
    <location>
        <begin position="414"/>
        <end position="436"/>
    </location>
</feature>
<dbReference type="PANTHER" id="PTHR24412:SF396">
    <property type="entry name" value="INFLUENZA VIRUS NS1A-BINDING PROTEIN"/>
    <property type="match status" value="1"/>
</dbReference>
<feature type="domain" description="BTB" evidence="5">
    <location>
        <begin position="114"/>
        <end position="192"/>
    </location>
</feature>
<dbReference type="SMART" id="SM00612">
    <property type="entry name" value="Kelch"/>
    <property type="match status" value="6"/>
</dbReference>
<dbReference type="InterPro" id="IPR015915">
    <property type="entry name" value="Kelch-typ_b-propeller"/>
</dbReference>
<dbReference type="SMART" id="SM00225">
    <property type="entry name" value="BTB"/>
    <property type="match status" value="1"/>
</dbReference>
<dbReference type="SUPFAM" id="SSF54695">
    <property type="entry name" value="POZ domain"/>
    <property type="match status" value="1"/>
</dbReference>
<dbReference type="InterPro" id="IPR000210">
    <property type="entry name" value="BTB/POZ_dom"/>
</dbReference>
<evidence type="ECO:0000256" key="4">
    <source>
        <dbReference type="SAM" id="MobiDB-lite"/>
    </source>
</evidence>
<dbReference type="InterPro" id="IPR006652">
    <property type="entry name" value="Kelch_1"/>
</dbReference>
<dbReference type="Proteomes" id="UP000299102">
    <property type="component" value="Unassembled WGS sequence"/>
</dbReference>
<dbReference type="PANTHER" id="PTHR24412">
    <property type="entry name" value="KELCH PROTEIN"/>
    <property type="match status" value="1"/>
</dbReference>
<feature type="region of interest" description="Disordered" evidence="4">
    <location>
        <begin position="55"/>
        <end position="90"/>
    </location>
</feature>
<organism evidence="6 7">
    <name type="scientific">Eumeta variegata</name>
    <name type="common">Bagworm moth</name>
    <name type="synonym">Eumeta japonica</name>
    <dbReference type="NCBI Taxonomy" id="151549"/>
    <lineage>
        <taxon>Eukaryota</taxon>
        <taxon>Metazoa</taxon>
        <taxon>Ecdysozoa</taxon>
        <taxon>Arthropoda</taxon>
        <taxon>Hexapoda</taxon>
        <taxon>Insecta</taxon>
        <taxon>Pterygota</taxon>
        <taxon>Neoptera</taxon>
        <taxon>Endopterygota</taxon>
        <taxon>Lepidoptera</taxon>
        <taxon>Glossata</taxon>
        <taxon>Ditrysia</taxon>
        <taxon>Tineoidea</taxon>
        <taxon>Psychidae</taxon>
        <taxon>Oiketicinae</taxon>
        <taxon>Eumeta</taxon>
    </lineage>
</organism>
<keyword evidence="2" id="KW-0677">Repeat</keyword>
<reference evidence="6 7" key="1">
    <citation type="journal article" date="2019" name="Commun. Biol.">
        <title>The bagworm genome reveals a unique fibroin gene that provides high tensile strength.</title>
        <authorList>
            <person name="Kono N."/>
            <person name="Nakamura H."/>
            <person name="Ohtoshi R."/>
            <person name="Tomita M."/>
            <person name="Numata K."/>
            <person name="Arakawa K."/>
        </authorList>
    </citation>
    <scope>NUCLEOTIDE SEQUENCE [LARGE SCALE GENOMIC DNA]</scope>
</reference>
<keyword evidence="7" id="KW-1185">Reference proteome</keyword>
<dbReference type="STRING" id="151549.A0A4C1TQZ2"/>
<evidence type="ECO:0000313" key="7">
    <source>
        <dbReference type="Proteomes" id="UP000299102"/>
    </source>
</evidence>
<dbReference type="CDD" id="cd18306">
    <property type="entry name" value="BTB_POZ_NS1BP"/>
    <property type="match status" value="1"/>
</dbReference>
<dbReference type="AlphaFoldDB" id="A0A4C1TQZ2"/>
<accession>A0A4C1TQZ2</accession>
<evidence type="ECO:0000256" key="1">
    <source>
        <dbReference type="ARBA" id="ARBA00022441"/>
    </source>
</evidence>
<evidence type="ECO:0000256" key="3">
    <source>
        <dbReference type="ARBA" id="ARBA00023203"/>
    </source>
</evidence>
<evidence type="ECO:0000256" key="2">
    <source>
        <dbReference type="ARBA" id="ARBA00022737"/>
    </source>
</evidence>
<protein>
    <submittedName>
        <fullName evidence="6">Influenza virus NS1A-binding protein homolog</fullName>
    </submittedName>
</protein>
<keyword evidence="3" id="KW-0009">Actin-binding</keyword>
<dbReference type="OrthoDB" id="45365at2759"/>
<gene>
    <name evidence="6" type="primary">Ivns1abp</name>
    <name evidence="6" type="ORF">EVAR_9929_1</name>
</gene>
<dbReference type="EMBL" id="BGZK01000079">
    <property type="protein sequence ID" value="GBP16336.1"/>
    <property type="molecule type" value="Genomic_DNA"/>
</dbReference>
<dbReference type="GO" id="GO:0003779">
    <property type="term" value="F:actin binding"/>
    <property type="evidence" value="ECO:0007669"/>
    <property type="project" value="UniProtKB-KW"/>
</dbReference>
<dbReference type="PROSITE" id="PS50097">
    <property type="entry name" value="BTB"/>
    <property type="match status" value="1"/>
</dbReference>
<feature type="region of interest" description="Disordered" evidence="4">
    <location>
        <begin position="748"/>
        <end position="787"/>
    </location>
</feature>
<proteinExistence type="predicted"/>
<dbReference type="SUPFAM" id="SSF117281">
    <property type="entry name" value="Kelch motif"/>
    <property type="match status" value="2"/>
</dbReference>
<feature type="compositionally biased region" description="Low complexity" evidence="4">
    <location>
        <begin position="425"/>
        <end position="436"/>
    </location>
</feature>
<feature type="compositionally biased region" description="Polar residues" evidence="4">
    <location>
        <begin position="769"/>
        <end position="787"/>
    </location>
</feature>
<evidence type="ECO:0000259" key="5">
    <source>
        <dbReference type="PROSITE" id="PS50097"/>
    </source>
</evidence>
<dbReference type="Gene3D" id="2.120.10.80">
    <property type="entry name" value="Kelch-type beta propeller"/>
    <property type="match status" value="2"/>
</dbReference>
<comment type="caution">
    <text evidence="6">The sequence shown here is derived from an EMBL/GenBank/DDBJ whole genome shotgun (WGS) entry which is preliminary data.</text>
</comment>
<dbReference type="Pfam" id="PF01344">
    <property type="entry name" value="Kelch_1"/>
    <property type="match status" value="5"/>
</dbReference>
<name>A0A4C1TQZ2_EUMVA</name>
<sequence length="787" mass="83540">MRDDALVEAACYLLSCVIAWLRVVRWQSSYTTAFRTAGLHVTDRDLEGAGAMRSHHHLNGHDEKSGGPAGDSSDSEGSEPEEGTDAGVISWEETGVPARALAALNAMRKNRQFYDVVLVVGGCEVAAHRAVLAALSPYLFEAFTAAAERGPAPPPDHPPLAFRLDGAAAARSPDALRALVEYAYTGRMQLRAELARDLYECAWALRVEEVRERCADHLLQRLTPDSCMAVRALPGLATHHARRLDDYIAHNFRRLCESSALSALPTVRLEVVRPAGAADHEPPSPAVAAAALQWLREVLERDDTNVDELCARMHLLYRSTGGELRDCGDFPAAVGDPPEVAAYRRAAAARRARPTARTPPAMGPARAPLVGYELGSRTAPAEWSVLASERLAPAATLALCNLGGRLVQVSVTSRAQPAPNGASSPPTERGPAAEAEATGAARLAVMERGRCALGLAALGNALVAVGGYDRAEVLRAVECYTPHDNVWSALSDLRTPRARFGVAVLNGKLYAVGGSDGYNELDTVDVFSPSIGLAGGGSWSRGPRLPRGVAQAGVCAMASSGSLVVAGGWAGGVFSRDVYRYSLQDDAWSAAPPLGTARSQCAAVWWRDAVWVLGGCDAWHCLSSTERLPATALTADTNEGADVTWVTGPALPTARRAAGGAVWRERLVVAGGSDGGTSLRRVDWLEGMEGEWRTLPAMRVARAALGLAVLQDVLYAAGGFTGKEFLASVECLLRPDDEWTELRATHPPLLAPQLTAPSQTQEAVEAKTDSPSGKEAQSNECTESQQL</sequence>
<dbReference type="InterPro" id="IPR011333">
    <property type="entry name" value="SKP1/BTB/POZ_sf"/>
</dbReference>
<evidence type="ECO:0000313" key="6">
    <source>
        <dbReference type="EMBL" id="GBP16336.1"/>
    </source>
</evidence>